<dbReference type="SUPFAM" id="SSF141072">
    <property type="entry name" value="CalX-like"/>
    <property type="match status" value="2"/>
</dbReference>
<organism evidence="2 3">
    <name type="scientific">Enterovibrio norvegicus</name>
    <dbReference type="NCBI Taxonomy" id="188144"/>
    <lineage>
        <taxon>Bacteria</taxon>
        <taxon>Pseudomonadati</taxon>
        <taxon>Pseudomonadota</taxon>
        <taxon>Gammaproteobacteria</taxon>
        <taxon>Vibrionales</taxon>
        <taxon>Vibrionaceae</taxon>
        <taxon>Enterovibrio</taxon>
    </lineage>
</organism>
<dbReference type="RefSeq" id="WP_102390874.1">
    <property type="nucleotide sequence ID" value="NZ_MDAL01000018.1"/>
</dbReference>
<dbReference type="EMBL" id="MDAL01000018">
    <property type="protein sequence ID" value="PMN92403.1"/>
    <property type="molecule type" value="Genomic_DNA"/>
</dbReference>
<protein>
    <submittedName>
        <fullName evidence="2">Uncharacterized protein</fullName>
    </submittedName>
</protein>
<dbReference type="Proteomes" id="UP000235387">
    <property type="component" value="Unassembled WGS sequence"/>
</dbReference>
<proteinExistence type="predicted"/>
<accession>A0A2N7LB85</accession>
<comment type="caution">
    <text evidence="2">The sequence shown here is derived from an EMBL/GenBank/DDBJ whole genome shotgun (WGS) entry which is preliminary data.</text>
</comment>
<evidence type="ECO:0000256" key="1">
    <source>
        <dbReference type="SAM" id="SignalP"/>
    </source>
</evidence>
<keyword evidence="1" id="KW-0732">Signal</keyword>
<sequence length="570" mass="61531">MKKNRIAQLMLASSIMVSTNVFAACYGNVYSMNAGRGHVGALIDLKESASLDSNYFQNASERAVINSKALFSSSAMAYDENTNRIYYSNVPSPRAYHINDADTFFSDEELNALDFHAKSSTRFTLAYYDVATGEHVEVANTKYQIMRMAFSPETGELYASDASRLFTVNPTSGETTQIALFPSGPRQGGFTNWGDFEFYKGELLFVTNGRSYSVDLSTADLTLKAFHFVNFVSSVTTDQNGQLIMAAKNQNVSGNVNNNRLWRLNPSTGEKVQVGLFPTRISAMATVTSEEHTCYEPTIFPSQEVTGLTTLGINDDPILEGHAKSFHLGLTEEATEDTKVNLSFGGSAEVISDYKASIRLHYETGTTGDPTTTIANDGSATLTIPAGATGIVVTVDSTDDNFAESDETVTIEAWVNADKSDLQTGEFVIKDDNDSATGSFALSESLPPGDDGRLEGGHSLVALVDFAQTTTSTQTMFFALKNGTAILGSDYTNSVRIAYQQGATGGQTTATLSASGTAVTIANNADQFIVFFNSINDSVKESTEFVILEAWTKADKSDLQSVQLNITDND</sequence>
<dbReference type="InterPro" id="IPR038081">
    <property type="entry name" value="CalX-like_sf"/>
</dbReference>
<gene>
    <name evidence="2" type="ORF">BCT23_15575</name>
</gene>
<feature type="signal peptide" evidence="1">
    <location>
        <begin position="1"/>
        <end position="23"/>
    </location>
</feature>
<dbReference type="PROSITE" id="PS51257">
    <property type="entry name" value="PROKAR_LIPOPROTEIN"/>
    <property type="match status" value="1"/>
</dbReference>
<dbReference type="SUPFAM" id="SSF63825">
    <property type="entry name" value="YWTD domain"/>
    <property type="match status" value="1"/>
</dbReference>
<name>A0A2N7LB85_9GAMM</name>
<dbReference type="AlphaFoldDB" id="A0A2N7LB85"/>
<evidence type="ECO:0000313" key="3">
    <source>
        <dbReference type="Proteomes" id="UP000235387"/>
    </source>
</evidence>
<evidence type="ECO:0000313" key="2">
    <source>
        <dbReference type="EMBL" id="PMN92403.1"/>
    </source>
</evidence>
<feature type="chain" id="PRO_5014827938" evidence="1">
    <location>
        <begin position="24"/>
        <end position="570"/>
    </location>
</feature>
<reference evidence="3" key="1">
    <citation type="submission" date="2016-07" db="EMBL/GenBank/DDBJ databases">
        <title>Nontailed viruses are major unrecognized killers of bacteria in the ocean.</title>
        <authorList>
            <person name="Kauffman K."/>
            <person name="Hussain F."/>
            <person name="Yang J."/>
            <person name="Arevalo P."/>
            <person name="Brown J."/>
            <person name="Cutler M."/>
            <person name="Kelly L."/>
            <person name="Polz M.F."/>
        </authorList>
    </citation>
    <scope>NUCLEOTIDE SEQUENCE [LARGE SCALE GENOMIC DNA]</scope>
    <source>
        <strain evidence="3">10N.261.45.A10</strain>
    </source>
</reference>